<comment type="catalytic activity">
    <reaction evidence="16 18 20">
        <text>L-threonyl-[protein] + FAD = FMN-L-threonyl-[protein] + AMP + H(+)</text>
        <dbReference type="Rhea" id="RHEA:36847"/>
        <dbReference type="Rhea" id="RHEA-COMP:11060"/>
        <dbReference type="Rhea" id="RHEA-COMP:11061"/>
        <dbReference type="ChEBI" id="CHEBI:15378"/>
        <dbReference type="ChEBI" id="CHEBI:30013"/>
        <dbReference type="ChEBI" id="CHEBI:57692"/>
        <dbReference type="ChEBI" id="CHEBI:74257"/>
        <dbReference type="ChEBI" id="CHEBI:456215"/>
        <dbReference type="EC" id="2.7.1.180"/>
    </reaction>
</comment>
<reference evidence="21 22" key="1">
    <citation type="submission" date="2016-12" db="EMBL/GenBank/DDBJ databases">
        <title>Draft genome sequences of strains Salinicola socius SMB35, Salinicola sp. MH3R3-1 and Chromohalobacter sp. SMB17 from the Verkhnekamsk potash mining region of Russia.</title>
        <authorList>
            <person name="Mavrodi D.V."/>
            <person name="Olsson B.E."/>
            <person name="Korsakova E.S."/>
            <person name="Pyankova A."/>
            <person name="Mavrodi O.V."/>
            <person name="Plotnikova E.G."/>
        </authorList>
    </citation>
    <scope>NUCLEOTIDE SEQUENCE [LARGE SCALE GENOMIC DNA]</scope>
    <source>
        <strain evidence="21 22">SMB17</strain>
    </source>
</reference>
<keyword evidence="6 18" id="KW-0285">Flavoprotein</keyword>
<dbReference type="Gene3D" id="3.10.520.10">
    <property type="entry name" value="ApbE-like domains"/>
    <property type="match status" value="1"/>
</dbReference>
<keyword evidence="7 18" id="KW-0808">Transferase</keyword>
<accession>A0A1Q8TH07</accession>
<name>A0A1Q8TH07_9GAMM</name>
<evidence type="ECO:0000256" key="16">
    <source>
        <dbReference type="ARBA" id="ARBA00048540"/>
    </source>
</evidence>
<evidence type="ECO:0000256" key="14">
    <source>
        <dbReference type="ARBA" id="ARBA00023288"/>
    </source>
</evidence>
<comment type="similarity">
    <text evidence="1 18 20">Belongs to the ApbE family.</text>
</comment>
<evidence type="ECO:0000256" key="17">
    <source>
        <dbReference type="ARBA" id="ARBA00060485"/>
    </source>
</evidence>
<sequence length="351" mass="38235">MRPATYYAGPAWRGLVLFALLVLLVGCDQPPQAHRFEGPIFGTGYHVTVYGDFSDKQLASLEDGIKESLDEVDHLMSTYKSDSELSRFNAAPVDESFELSSPTADVIGEAIDIGDLSNGAFDVTIGSAVNLWGFGPEMRPDEVPSDDEIAQALDKVGYQALKLNGNRLTKTKPVYVDLSGIAKGFGVDQVAARLDALGVTSYLVEVGGEIRTRGEKPNGDPWRIAVEKPVSRERSVQRVLELEDVAVATSGDYRNYYEEDGQRFSHTIDPRTGRPITHHLASVTVVAERCSTADAVATALEVLGPKKGMALANREDIAAYFIVKTDEGFKTELSEAFHTYLADKPSEGEKQ</sequence>
<dbReference type="InterPro" id="IPR003374">
    <property type="entry name" value="ApbE-like_sf"/>
</dbReference>
<evidence type="ECO:0000256" key="13">
    <source>
        <dbReference type="ARBA" id="ARBA00023139"/>
    </source>
</evidence>
<keyword evidence="9" id="KW-0732">Signal</keyword>
<gene>
    <name evidence="21" type="ORF">BTW10_01665</name>
</gene>
<evidence type="ECO:0000256" key="4">
    <source>
        <dbReference type="ARBA" id="ARBA00022475"/>
    </source>
</evidence>
<evidence type="ECO:0000256" key="2">
    <source>
        <dbReference type="ARBA" id="ARBA00011955"/>
    </source>
</evidence>
<dbReference type="PIRSF" id="PIRSF006268">
    <property type="entry name" value="ApbE"/>
    <property type="match status" value="1"/>
</dbReference>
<evidence type="ECO:0000256" key="9">
    <source>
        <dbReference type="ARBA" id="ARBA00022729"/>
    </source>
</evidence>
<evidence type="ECO:0000313" key="21">
    <source>
        <dbReference type="EMBL" id="OLO12948.1"/>
    </source>
</evidence>
<protein>
    <recommendedName>
        <fullName evidence="3 18">FAD:protein FMN transferase</fullName>
        <ecNumber evidence="2 18">2.7.1.180</ecNumber>
    </recommendedName>
    <alternativeName>
        <fullName evidence="15 18">Flavin transferase</fullName>
    </alternativeName>
</protein>
<evidence type="ECO:0000256" key="12">
    <source>
        <dbReference type="ARBA" id="ARBA00023136"/>
    </source>
</evidence>
<evidence type="ECO:0000256" key="11">
    <source>
        <dbReference type="ARBA" id="ARBA00022842"/>
    </source>
</evidence>
<evidence type="ECO:0000256" key="20">
    <source>
        <dbReference type="RuleBase" id="RU363002"/>
    </source>
</evidence>
<dbReference type="Pfam" id="PF02424">
    <property type="entry name" value="ApbE"/>
    <property type="match status" value="1"/>
</dbReference>
<dbReference type="PANTHER" id="PTHR30040:SF2">
    <property type="entry name" value="FAD:PROTEIN FMN TRANSFERASE"/>
    <property type="match status" value="1"/>
</dbReference>
<evidence type="ECO:0000256" key="1">
    <source>
        <dbReference type="ARBA" id="ARBA00008282"/>
    </source>
</evidence>
<dbReference type="GO" id="GO:0016740">
    <property type="term" value="F:transferase activity"/>
    <property type="evidence" value="ECO:0007669"/>
    <property type="project" value="UniProtKB-UniRule"/>
</dbReference>
<comment type="function">
    <text evidence="20">Flavin transferase that catalyzes the transfer of the FMN moiety of FAD and its covalent binding to the hydroxyl group of a threonine residue in a target flavoprotein.</text>
</comment>
<dbReference type="RefSeq" id="WP_075367887.1">
    <property type="nucleotide sequence ID" value="NZ_MSDQ01000004.1"/>
</dbReference>
<keyword evidence="22" id="KW-1185">Reference proteome</keyword>
<evidence type="ECO:0000256" key="19">
    <source>
        <dbReference type="PIRSR" id="PIRSR006268-2"/>
    </source>
</evidence>
<dbReference type="PROSITE" id="PS51257">
    <property type="entry name" value="PROKAR_LIPOPROTEIN"/>
    <property type="match status" value="1"/>
</dbReference>
<evidence type="ECO:0000256" key="5">
    <source>
        <dbReference type="ARBA" id="ARBA00022519"/>
    </source>
</evidence>
<evidence type="ECO:0000256" key="15">
    <source>
        <dbReference type="ARBA" id="ARBA00031306"/>
    </source>
</evidence>
<dbReference type="STRING" id="223900.GCA_000821045_02412"/>
<dbReference type="EC" id="2.7.1.180" evidence="2 18"/>
<evidence type="ECO:0000313" key="22">
    <source>
        <dbReference type="Proteomes" id="UP000186806"/>
    </source>
</evidence>
<dbReference type="PANTHER" id="PTHR30040">
    <property type="entry name" value="THIAMINE BIOSYNTHESIS LIPOPROTEIN APBE"/>
    <property type="match status" value="1"/>
</dbReference>
<comment type="caution">
    <text evidence="21">The sequence shown here is derived from an EMBL/GenBank/DDBJ whole genome shotgun (WGS) entry which is preliminary data.</text>
</comment>
<keyword evidence="4" id="KW-1003">Cell membrane</keyword>
<feature type="binding site" evidence="19">
    <location>
        <position position="294"/>
    </location>
    <ligand>
        <name>Mg(2+)</name>
        <dbReference type="ChEBI" id="CHEBI:18420"/>
    </ligand>
</feature>
<proteinExistence type="inferred from homology"/>
<dbReference type="FunFam" id="3.10.520.10:FF:000001">
    <property type="entry name" value="FAD:protein FMN transferase"/>
    <property type="match status" value="1"/>
</dbReference>
<feature type="binding site" evidence="19">
    <location>
        <position position="298"/>
    </location>
    <ligand>
        <name>Mg(2+)</name>
        <dbReference type="ChEBI" id="CHEBI:18420"/>
    </ligand>
</feature>
<comment type="subcellular location">
    <subcellularLocation>
        <location evidence="17 20">Cell inner membrane</location>
        <topology evidence="17 20">Lipid-anchor</topology>
        <orientation evidence="17 20">Periplasmic side</orientation>
    </subcellularLocation>
</comment>
<keyword evidence="5 20" id="KW-0997">Cell inner membrane</keyword>
<evidence type="ECO:0000256" key="6">
    <source>
        <dbReference type="ARBA" id="ARBA00022630"/>
    </source>
</evidence>
<dbReference type="GO" id="GO:0005886">
    <property type="term" value="C:plasma membrane"/>
    <property type="evidence" value="ECO:0007669"/>
    <property type="project" value="UniProtKB-SubCell"/>
</dbReference>
<dbReference type="AlphaFoldDB" id="A0A1Q8TH07"/>
<evidence type="ECO:0000256" key="7">
    <source>
        <dbReference type="ARBA" id="ARBA00022679"/>
    </source>
</evidence>
<dbReference type="EMBL" id="MSDQ01000004">
    <property type="protein sequence ID" value="OLO12948.1"/>
    <property type="molecule type" value="Genomic_DNA"/>
</dbReference>
<evidence type="ECO:0000256" key="18">
    <source>
        <dbReference type="PIRNR" id="PIRNR006268"/>
    </source>
</evidence>
<evidence type="ECO:0000256" key="10">
    <source>
        <dbReference type="ARBA" id="ARBA00022827"/>
    </source>
</evidence>
<dbReference type="GO" id="GO:0046872">
    <property type="term" value="F:metal ion binding"/>
    <property type="evidence" value="ECO:0007669"/>
    <property type="project" value="UniProtKB-UniRule"/>
</dbReference>
<feature type="binding site" evidence="19">
    <location>
        <position position="180"/>
    </location>
    <ligand>
        <name>Mg(2+)</name>
        <dbReference type="ChEBI" id="CHEBI:18420"/>
    </ligand>
</feature>
<keyword evidence="12" id="KW-0472">Membrane</keyword>
<dbReference type="InterPro" id="IPR024932">
    <property type="entry name" value="ApbE"/>
</dbReference>
<keyword evidence="10 18" id="KW-0274">FAD</keyword>
<keyword evidence="14 20" id="KW-0449">Lipoprotein</keyword>
<dbReference type="SUPFAM" id="SSF143631">
    <property type="entry name" value="ApbE-like"/>
    <property type="match status" value="1"/>
</dbReference>
<organism evidence="21 22">
    <name type="scientific">Chromohalobacter japonicus</name>
    <dbReference type="NCBI Taxonomy" id="223900"/>
    <lineage>
        <taxon>Bacteria</taxon>
        <taxon>Pseudomonadati</taxon>
        <taxon>Pseudomonadota</taxon>
        <taxon>Gammaproteobacteria</taxon>
        <taxon>Oceanospirillales</taxon>
        <taxon>Halomonadaceae</taxon>
        <taxon>Chromohalobacter</taxon>
    </lineage>
</organism>
<dbReference type="Proteomes" id="UP000186806">
    <property type="component" value="Unassembled WGS sequence"/>
</dbReference>
<evidence type="ECO:0000256" key="3">
    <source>
        <dbReference type="ARBA" id="ARBA00016337"/>
    </source>
</evidence>
<keyword evidence="11 18" id="KW-0460">Magnesium</keyword>
<evidence type="ECO:0000256" key="8">
    <source>
        <dbReference type="ARBA" id="ARBA00022723"/>
    </source>
</evidence>
<comment type="cofactor">
    <cofactor evidence="19">
        <name>Mg(2+)</name>
        <dbReference type="ChEBI" id="CHEBI:18420"/>
    </cofactor>
    <cofactor evidence="19">
        <name>Mn(2+)</name>
        <dbReference type="ChEBI" id="CHEBI:29035"/>
    </cofactor>
    <text evidence="19">Magnesium. Can also use manganese.</text>
</comment>
<keyword evidence="13" id="KW-0564">Palmitate</keyword>
<keyword evidence="8 18" id="KW-0479">Metal-binding</keyword>